<dbReference type="GeneID" id="37021056"/>
<evidence type="ECO:0000313" key="3">
    <source>
        <dbReference type="Proteomes" id="UP000245771"/>
    </source>
</evidence>
<feature type="region of interest" description="Disordered" evidence="1">
    <location>
        <begin position="1"/>
        <end position="20"/>
    </location>
</feature>
<feature type="region of interest" description="Disordered" evidence="1">
    <location>
        <begin position="27"/>
        <end position="114"/>
    </location>
</feature>
<dbReference type="InParanoid" id="A0A316VDI0"/>
<protein>
    <recommendedName>
        <fullName evidence="4">RNI-like protein</fullName>
    </recommendedName>
</protein>
<evidence type="ECO:0000313" key="2">
    <source>
        <dbReference type="EMBL" id="PWN34323.1"/>
    </source>
</evidence>
<reference evidence="2 3" key="1">
    <citation type="journal article" date="2018" name="Mol. Biol. Evol.">
        <title>Broad Genomic Sampling Reveals a Smut Pathogenic Ancestry of the Fungal Clade Ustilaginomycotina.</title>
        <authorList>
            <person name="Kijpornyongpan T."/>
            <person name="Mondo S.J."/>
            <person name="Barry K."/>
            <person name="Sandor L."/>
            <person name="Lee J."/>
            <person name="Lipzen A."/>
            <person name="Pangilinan J."/>
            <person name="LaButti K."/>
            <person name="Hainaut M."/>
            <person name="Henrissat B."/>
            <person name="Grigoriev I.V."/>
            <person name="Spatafora J.W."/>
            <person name="Aime M.C."/>
        </authorList>
    </citation>
    <scope>NUCLEOTIDE SEQUENCE [LARGE SCALE GENOMIC DNA]</scope>
    <source>
        <strain evidence="2 3">MCA 3882</strain>
    </source>
</reference>
<feature type="compositionally biased region" description="Low complexity" evidence="1">
    <location>
        <begin position="91"/>
        <end position="106"/>
    </location>
</feature>
<dbReference type="OrthoDB" id="2549725at2759"/>
<evidence type="ECO:0000256" key="1">
    <source>
        <dbReference type="SAM" id="MobiDB-lite"/>
    </source>
</evidence>
<dbReference type="Proteomes" id="UP000245771">
    <property type="component" value="Unassembled WGS sequence"/>
</dbReference>
<dbReference type="SUPFAM" id="SSF52047">
    <property type="entry name" value="RNI-like"/>
    <property type="match status" value="1"/>
</dbReference>
<name>A0A316VDI0_9BASI</name>
<sequence length="743" mass="81419">MVAQWGSDQHSNDEAYRSTVEGTSALSSMVIGASSSTPSSQPSRLEHLPRLRRQERENASDESKKPSMSEKLNRMRIEDRRRARNLEARQRSGNQVQSQNGSSSSSMRANAPSFQPSLAQNSAFASASARAGTSYLAATQLSQQDSVEARRMNELRRKFAGPVPPSSWTQNGNDDGEGQSGMVDESIIERKLNRKRALAASRMFFSHYENGRNSESSGDKYRHQKDILSLTDITLIAIITALSKNIWTPSEQFQEKLLALPVHLKERTLGLAGRYAQTEALGEAALRALFGKREGCLSEEAERVEEEDSFEEGGENTLDSWDVESEQTEWDTTTTLSTIDLSFASISARSLRDLMLSPSIEANHIRALSLAGWGYGEDATQSSAGKMRKCLRTSTTLINMLDQMTNLEMLSLAATKLLPGTEDWYIPKKIEAKDGSTEEACTGLSPEIASEALAFLKKLARRTSNLKTLDLSACHWINGAVLSNIGIYSTNIPVRRLIWPKLQNLVLTDCPAFNENVKRGDDDVEAKPNQGTFTGQWHAAHHGVARFTNSPYFLSHKPGLGRSVLAHGIGAWDSVNANRNTQSLVGREVVALARHNGHVQRSRQLEAARRGGMQGLENERMRSAFDDESMTDLASLAAQSDGAGVPGMFTGFAISHGVAPFSGRQAGDSSSSSSSSSWSTPPRCPVSGKKVASHEWERARVLDAIHGRWGSAIVGTLEDELEDGTSLSNHNYSSRGQFITVYF</sequence>
<evidence type="ECO:0008006" key="4">
    <source>
        <dbReference type="Google" id="ProtNLM"/>
    </source>
</evidence>
<dbReference type="AlphaFoldDB" id="A0A316VDI0"/>
<dbReference type="RefSeq" id="XP_025354625.1">
    <property type="nucleotide sequence ID" value="XM_025499275.1"/>
</dbReference>
<feature type="region of interest" description="Disordered" evidence="1">
    <location>
        <begin position="663"/>
        <end position="691"/>
    </location>
</feature>
<organism evidence="2 3">
    <name type="scientific">Meira miltonrushii</name>
    <dbReference type="NCBI Taxonomy" id="1280837"/>
    <lineage>
        <taxon>Eukaryota</taxon>
        <taxon>Fungi</taxon>
        <taxon>Dikarya</taxon>
        <taxon>Basidiomycota</taxon>
        <taxon>Ustilaginomycotina</taxon>
        <taxon>Exobasidiomycetes</taxon>
        <taxon>Exobasidiales</taxon>
        <taxon>Brachybasidiaceae</taxon>
        <taxon>Meira</taxon>
    </lineage>
</organism>
<feature type="compositionally biased region" description="Basic and acidic residues" evidence="1">
    <location>
        <begin position="44"/>
        <end position="90"/>
    </location>
</feature>
<feature type="compositionally biased region" description="Low complexity" evidence="1">
    <location>
        <begin position="34"/>
        <end position="43"/>
    </location>
</feature>
<dbReference type="EMBL" id="KZ819604">
    <property type="protein sequence ID" value="PWN34323.1"/>
    <property type="molecule type" value="Genomic_DNA"/>
</dbReference>
<feature type="region of interest" description="Disordered" evidence="1">
    <location>
        <begin position="157"/>
        <end position="181"/>
    </location>
</feature>
<proteinExistence type="predicted"/>
<gene>
    <name evidence="2" type="ORF">FA14DRAFT_161755</name>
</gene>
<keyword evidence="3" id="KW-1185">Reference proteome</keyword>
<accession>A0A316VDI0</accession>
<feature type="compositionally biased region" description="Low complexity" evidence="1">
    <location>
        <begin position="669"/>
        <end position="679"/>
    </location>
</feature>